<keyword evidence="1" id="KW-0479">Metal-binding</keyword>
<dbReference type="SUPFAM" id="SSF57850">
    <property type="entry name" value="RING/U-box"/>
    <property type="match status" value="1"/>
</dbReference>
<keyword evidence="2 4" id="KW-0863">Zinc-finger</keyword>
<keyword evidence="6" id="KW-1185">Reference proteome</keyword>
<dbReference type="InterPro" id="IPR006616">
    <property type="entry name" value="DM9_repeat"/>
</dbReference>
<evidence type="ECO:0000259" key="5">
    <source>
        <dbReference type="PROSITE" id="PS50089"/>
    </source>
</evidence>
<dbReference type="InterPro" id="IPR001841">
    <property type="entry name" value="Znf_RING"/>
</dbReference>
<evidence type="ECO:0000256" key="2">
    <source>
        <dbReference type="ARBA" id="ARBA00022771"/>
    </source>
</evidence>
<gene>
    <name evidence="7" type="primary">LOC115633666</name>
</gene>
<dbReference type="PROSITE" id="PS50089">
    <property type="entry name" value="ZF_RING_2"/>
    <property type="match status" value="1"/>
</dbReference>
<dbReference type="RefSeq" id="XP_030386970.1">
    <property type="nucleotide sequence ID" value="XM_030531110.1"/>
</dbReference>
<evidence type="ECO:0000313" key="6">
    <source>
        <dbReference type="Proteomes" id="UP000504634"/>
    </source>
</evidence>
<reference evidence="7" key="1">
    <citation type="submission" date="2025-08" db="UniProtKB">
        <authorList>
            <consortium name="RefSeq"/>
        </authorList>
    </citation>
    <scope>IDENTIFICATION</scope>
    <source>
        <strain evidence="7">11010-0011.00</strain>
        <tissue evidence="7">Whole body</tissue>
    </source>
</reference>
<protein>
    <submittedName>
        <fullName evidence="7">Uncharacterized protein LOC115633666</fullName>
    </submittedName>
</protein>
<dbReference type="SMART" id="SM00696">
    <property type="entry name" value="DM9"/>
    <property type="match status" value="2"/>
</dbReference>
<dbReference type="Pfam" id="PF11901">
    <property type="entry name" value="DM9"/>
    <property type="match status" value="1"/>
</dbReference>
<evidence type="ECO:0000256" key="4">
    <source>
        <dbReference type="PROSITE-ProRule" id="PRU00175"/>
    </source>
</evidence>
<feature type="domain" description="RING-type" evidence="5">
    <location>
        <begin position="14"/>
        <end position="56"/>
    </location>
</feature>
<evidence type="ECO:0000256" key="3">
    <source>
        <dbReference type="ARBA" id="ARBA00022833"/>
    </source>
</evidence>
<dbReference type="InterPro" id="IPR013083">
    <property type="entry name" value="Znf_RING/FYVE/PHD"/>
</dbReference>
<dbReference type="SMART" id="SM00184">
    <property type="entry name" value="RING"/>
    <property type="match status" value="1"/>
</dbReference>
<evidence type="ECO:0000313" key="7">
    <source>
        <dbReference type="RefSeq" id="XP_030386970.1"/>
    </source>
</evidence>
<dbReference type="GO" id="GO:0008270">
    <property type="term" value="F:zinc ion binding"/>
    <property type="evidence" value="ECO:0007669"/>
    <property type="project" value="UniProtKB-KW"/>
</dbReference>
<dbReference type="Gene3D" id="3.30.40.10">
    <property type="entry name" value="Zinc/RING finger domain, C3HC4 (zinc finger)"/>
    <property type="match status" value="1"/>
</dbReference>
<dbReference type="InterPro" id="IPR011016">
    <property type="entry name" value="Znf_RING-CH"/>
</dbReference>
<keyword evidence="3" id="KW-0862">Zinc</keyword>
<dbReference type="OrthoDB" id="1925699at2759"/>
<dbReference type="AlphaFoldDB" id="A0A6J2UFQ3"/>
<dbReference type="Pfam" id="PF13639">
    <property type="entry name" value="zf-RING_2"/>
    <property type="match status" value="1"/>
</dbReference>
<proteinExistence type="predicted"/>
<dbReference type="Proteomes" id="UP000504634">
    <property type="component" value="Unplaced"/>
</dbReference>
<name>A0A6J2UFQ3_DROLE</name>
<dbReference type="PANTHER" id="PTHR31649">
    <property type="entry name" value="AGAP009604-PA"/>
    <property type="match status" value="1"/>
</dbReference>
<dbReference type="GeneID" id="115633666"/>
<organism evidence="6 7">
    <name type="scientific">Drosophila lebanonensis</name>
    <name type="common">Fruit fly</name>
    <name type="synonym">Scaptodrosophila lebanonensis</name>
    <dbReference type="NCBI Taxonomy" id="7225"/>
    <lineage>
        <taxon>Eukaryota</taxon>
        <taxon>Metazoa</taxon>
        <taxon>Ecdysozoa</taxon>
        <taxon>Arthropoda</taxon>
        <taxon>Hexapoda</taxon>
        <taxon>Insecta</taxon>
        <taxon>Pterygota</taxon>
        <taxon>Neoptera</taxon>
        <taxon>Endopterygota</taxon>
        <taxon>Diptera</taxon>
        <taxon>Brachycera</taxon>
        <taxon>Muscomorpha</taxon>
        <taxon>Ephydroidea</taxon>
        <taxon>Drosophilidae</taxon>
        <taxon>Scaptodrosophila</taxon>
    </lineage>
</organism>
<dbReference type="PANTHER" id="PTHR31649:SF10">
    <property type="entry name" value="IP19903P-RELATED"/>
    <property type="match status" value="1"/>
</dbReference>
<accession>A0A6J2UFQ3</accession>
<evidence type="ECO:0000256" key="1">
    <source>
        <dbReference type="ARBA" id="ARBA00022723"/>
    </source>
</evidence>
<dbReference type="SMART" id="SM00744">
    <property type="entry name" value="RINGv"/>
    <property type="match status" value="1"/>
</dbReference>
<sequence>MDAAPTLSNLNVMCGICTEFYKANDVIFTTSSCGHVFHKECLMRWLFTSRTCPQCRAMCHRQRTHRIYLNFGERTALDDEEIEPPAIQWVPLDLDESNPPKSLLDKAIQCGTDDEGNDTYVARVYYADDLLPANYVPSKQVAYAPYGCHAHTLTDQVDILIDCEHKWVPAENGQVPPQAIQTGYSEIGETLYTARATYQEFTLLGKVHPSHRVIYMPFRGQEVNSSQYEVLVLSPKDQADR</sequence>